<dbReference type="Gene3D" id="3.10.129.110">
    <property type="entry name" value="Polyketide synthase dehydratase"/>
    <property type="match status" value="1"/>
</dbReference>
<dbReference type="SUPFAM" id="SSF53901">
    <property type="entry name" value="Thiolase-like"/>
    <property type="match status" value="1"/>
</dbReference>
<dbReference type="Gene3D" id="3.40.366.10">
    <property type="entry name" value="Malonyl-Coenzyme A Acyl Carrier Protein, domain 2"/>
    <property type="match status" value="1"/>
</dbReference>
<dbReference type="PROSITE" id="PS52019">
    <property type="entry name" value="PKS_MFAS_DH"/>
    <property type="match status" value="1"/>
</dbReference>
<dbReference type="FunFam" id="3.40.47.10:FF:000042">
    <property type="entry name" value="Polyketide synthase Pks13"/>
    <property type="match status" value="1"/>
</dbReference>
<dbReference type="Proteomes" id="UP001050975">
    <property type="component" value="Unassembled WGS sequence"/>
</dbReference>
<dbReference type="SUPFAM" id="SSF55048">
    <property type="entry name" value="Probable ACP-binding domain of malonyl-CoA ACP transacylase"/>
    <property type="match status" value="1"/>
</dbReference>
<dbReference type="CDD" id="cd00833">
    <property type="entry name" value="PKS"/>
    <property type="match status" value="1"/>
</dbReference>
<dbReference type="InterPro" id="IPR050091">
    <property type="entry name" value="PKS_NRPS_Biosynth_Enz"/>
</dbReference>
<evidence type="ECO:0000259" key="9">
    <source>
        <dbReference type="PROSITE" id="PS52004"/>
    </source>
</evidence>
<keyword evidence="5" id="KW-0443">Lipid metabolism</keyword>
<dbReference type="CDD" id="cd02440">
    <property type="entry name" value="AdoMet_MTases"/>
    <property type="match status" value="1"/>
</dbReference>
<dbReference type="SUPFAM" id="SSF47336">
    <property type="entry name" value="ACP-like"/>
    <property type="match status" value="1"/>
</dbReference>
<dbReference type="Gene3D" id="3.40.47.10">
    <property type="match status" value="1"/>
</dbReference>
<evidence type="ECO:0000256" key="2">
    <source>
        <dbReference type="ARBA" id="ARBA00022553"/>
    </source>
</evidence>
<evidence type="ECO:0000256" key="7">
    <source>
        <dbReference type="PROSITE-ProRule" id="PRU01363"/>
    </source>
</evidence>
<dbReference type="PANTHER" id="PTHR43775:SF51">
    <property type="entry name" value="INACTIVE PHENOLPHTHIOCEROL SYNTHESIS POLYKETIDE SYNTHASE TYPE I PKS1-RELATED"/>
    <property type="match status" value="1"/>
</dbReference>
<dbReference type="SMART" id="SM00826">
    <property type="entry name" value="PKS_DH"/>
    <property type="match status" value="1"/>
</dbReference>
<feature type="active site" description="Proton donor; for dehydratase activity" evidence="7">
    <location>
        <position position="1119"/>
    </location>
</feature>
<dbReference type="PROSITE" id="PS00606">
    <property type="entry name" value="KS3_1"/>
    <property type="match status" value="1"/>
</dbReference>
<name>A0AAV3X9F0_9CYAN</name>
<dbReference type="Gene3D" id="3.40.50.720">
    <property type="entry name" value="NAD(P)-binding Rossmann-like Domain"/>
    <property type="match status" value="1"/>
</dbReference>
<evidence type="ECO:0000256" key="4">
    <source>
        <dbReference type="ARBA" id="ARBA00022832"/>
    </source>
</evidence>
<accession>A0AAV3X9F0</accession>
<dbReference type="InterPro" id="IPR042104">
    <property type="entry name" value="PKS_dehydratase_sf"/>
</dbReference>
<dbReference type="Pfam" id="PF21089">
    <property type="entry name" value="PKS_DH_N"/>
    <property type="match status" value="1"/>
</dbReference>
<keyword evidence="3" id="KW-0808">Transferase</keyword>
<feature type="region of interest" description="C-terminal hotdog fold" evidence="7">
    <location>
        <begin position="1058"/>
        <end position="1206"/>
    </location>
</feature>
<dbReference type="Gene3D" id="1.10.1200.10">
    <property type="entry name" value="ACP-like"/>
    <property type="match status" value="1"/>
</dbReference>
<keyword evidence="2" id="KW-0597">Phosphoprotein</keyword>
<evidence type="ECO:0000313" key="11">
    <source>
        <dbReference type="EMBL" id="GET38793.1"/>
    </source>
</evidence>
<dbReference type="Pfam" id="PF08242">
    <property type="entry name" value="Methyltransf_12"/>
    <property type="match status" value="1"/>
</dbReference>
<dbReference type="Pfam" id="PF00109">
    <property type="entry name" value="ketoacyl-synt"/>
    <property type="match status" value="1"/>
</dbReference>
<dbReference type="SUPFAM" id="SSF51735">
    <property type="entry name" value="NAD(P)-binding Rossmann-fold domains"/>
    <property type="match status" value="2"/>
</dbReference>
<dbReference type="SUPFAM" id="SSF53335">
    <property type="entry name" value="S-adenosyl-L-methionine-dependent methyltransferases"/>
    <property type="match status" value="1"/>
</dbReference>
<dbReference type="InterPro" id="IPR016035">
    <property type="entry name" value="Acyl_Trfase/lysoPLipase"/>
</dbReference>
<dbReference type="Pfam" id="PF21394">
    <property type="entry name" value="Beta-ketacyl_N"/>
    <property type="match status" value="1"/>
</dbReference>
<feature type="domain" description="PKS/mFAS DH" evidence="10">
    <location>
        <begin position="912"/>
        <end position="1206"/>
    </location>
</feature>
<dbReference type="InterPro" id="IPR009081">
    <property type="entry name" value="PP-bd_ACP"/>
</dbReference>
<dbReference type="InterPro" id="IPR049900">
    <property type="entry name" value="PKS_mFAS_DH"/>
</dbReference>
<feature type="domain" description="Carrier" evidence="8">
    <location>
        <begin position="2127"/>
        <end position="2204"/>
    </location>
</feature>
<dbReference type="InterPro" id="IPR013968">
    <property type="entry name" value="PKS_KR"/>
</dbReference>
<evidence type="ECO:0000256" key="6">
    <source>
        <dbReference type="ARBA" id="ARBA00023268"/>
    </source>
</evidence>
<dbReference type="InterPro" id="IPR020806">
    <property type="entry name" value="PKS_PP-bd"/>
</dbReference>
<gene>
    <name evidence="11" type="ORF">MiSe_35520</name>
</gene>
<keyword evidence="4" id="KW-0276">Fatty acid metabolism</keyword>
<dbReference type="SMART" id="SM00827">
    <property type="entry name" value="PKS_AT"/>
    <property type="match status" value="1"/>
</dbReference>
<dbReference type="InterPro" id="IPR049552">
    <property type="entry name" value="PKS_DH_N"/>
</dbReference>
<dbReference type="Pfam" id="PF14765">
    <property type="entry name" value="PS-DH"/>
    <property type="match status" value="1"/>
</dbReference>
<dbReference type="InterPro" id="IPR036736">
    <property type="entry name" value="ACP-like_sf"/>
</dbReference>
<dbReference type="SMART" id="SM00822">
    <property type="entry name" value="PKS_KR"/>
    <property type="match status" value="1"/>
</dbReference>
<dbReference type="InterPro" id="IPR016039">
    <property type="entry name" value="Thiolase-like"/>
</dbReference>
<protein>
    <submittedName>
        <fullName evidence="11">Beta-ketoacyl synthase</fullName>
    </submittedName>
</protein>
<dbReference type="PROSITE" id="PS50075">
    <property type="entry name" value="CARRIER"/>
    <property type="match status" value="1"/>
</dbReference>
<keyword evidence="1" id="KW-0596">Phosphopantetheine</keyword>
<dbReference type="EMBL" id="BLAY01000052">
    <property type="protein sequence ID" value="GET38793.1"/>
    <property type="molecule type" value="Genomic_DNA"/>
</dbReference>
<feature type="active site" description="Proton acceptor; for dehydratase activity" evidence="7">
    <location>
        <position position="944"/>
    </location>
</feature>
<dbReference type="InterPro" id="IPR013217">
    <property type="entry name" value="Methyltransf_12"/>
</dbReference>
<dbReference type="PROSITE" id="PS00012">
    <property type="entry name" value="PHOSPHOPANTETHEINE"/>
    <property type="match status" value="1"/>
</dbReference>
<dbReference type="InterPro" id="IPR036291">
    <property type="entry name" value="NAD(P)-bd_dom_sf"/>
</dbReference>
<dbReference type="PANTHER" id="PTHR43775">
    <property type="entry name" value="FATTY ACID SYNTHASE"/>
    <property type="match status" value="1"/>
</dbReference>
<dbReference type="Pfam" id="PF00550">
    <property type="entry name" value="PP-binding"/>
    <property type="match status" value="1"/>
</dbReference>
<feature type="region of interest" description="N-terminal hotdog fold" evidence="7">
    <location>
        <begin position="912"/>
        <end position="1042"/>
    </location>
</feature>
<dbReference type="InterPro" id="IPR020841">
    <property type="entry name" value="PKS_Beta-ketoAc_synthase_dom"/>
</dbReference>
<dbReference type="FunFam" id="3.40.366.10:FF:000002">
    <property type="entry name" value="Probable polyketide synthase 2"/>
    <property type="match status" value="1"/>
</dbReference>
<dbReference type="InterPro" id="IPR018201">
    <property type="entry name" value="Ketoacyl_synth_AS"/>
</dbReference>
<evidence type="ECO:0000313" key="12">
    <source>
        <dbReference type="Proteomes" id="UP001050975"/>
    </source>
</evidence>
<dbReference type="SMART" id="SM00823">
    <property type="entry name" value="PKS_PP"/>
    <property type="match status" value="1"/>
</dbReference>
<dbReference type="InterPro" id="IPR014031">
    <property type="entry name" value="Ketoacyl_synth_C"/>
</dbReference>
<dbReference type="Pfam" id="PF02801">
    <property type="entry name" value="Ketoacyl-synt_C"/>
    <property type="match status" value="1"/>
</dbReference>
<dbReference type="SMART" id="SM01294">
    <property type="entry name" value="PKS_PP_betabranch"/>
    <property type="match status" value="1"/>
</dbReference>
<evidence type="ECO:0000256" key="3">
    <source>
        <dbReference type="ARBA" id="ARBA00022679"/>
    </source>
</evidence>
<dbReference type="PROSITE" id="PS52004">
    <property type="entry name" value="KS3_2"/>
    <property type="match status" value="1"/>
</dbReference>
<dbReference type="GO" id="GO:0006633">
    <property type="term" value="P:fatty acid biosynthetic process"/>
    <property type="evidence" value="ECO:0007669"/>
    <property type="project" value="InterPro"/>
</dbReference>
<dbReference type="Pfam" id="PF08659">
    <property type="entry name" value="KR"/>
    <property type="match status" value="1"/>
</dbReference>
<dbReference type="SUPFAM" id="SSF52151">
    <property type="entry name" value="FabD/lysophospholipase-like"/>
    <property type="match status" value="1"/>
</dbReference>
<comment type="caution">
    <text evidence="11">The sequence shown here is derived from an EMBL/GenBank/DDBJ whole genome shotgun (WGS) entry which is preliminary data.</text>
</comment>
<evidence type="ECO:0000256" key="5">
    <source>
        <dbReference type="ARBA" id="ARBA00023098"/>
    </source>
</evidence>
<organism evidence="11 12">
    <name type="scientific">Microseira wollei NIES-4236</name>
    <dbReference type="NCBI Taxonomy" id="2530354"/>
    <lineage>
        <taxon>Bacteria</taxon>
        <taxon>Bacillati</taxon>
        <taxon>Cyanobacteriota</taxon>
        <taxon>Cyanophyceae</taxon>
        <taxon>Oscillatoriophycideae</taxon>
        <taxon>Aerosakkonematales</taxon>
        <taxon>Aerosakkonemataceae</taxon>
        <taxon>Microseira</taxon>
    </lineage>
</organism>
<evidence type="ECO:0000256" key="1">
    <source>
        <dbReference type="ARBA" id="ARBA00022450"/>
    </source>
</evidence>
<dbReference type="GO" id="GO:0004312">
    <property type="term" value="F:fatty acid synthase activity"/>
    <property type="evidence" value="ECO:0007669"/>
    <property type="project" value="TreeGrafter"/>
</dbReference>
<dbReference type="InterPro" id="IPR020807">
    <property type="entry name" value="PKS_DH"/>
</dbReference>
<dbReference type="Gene3D" id="3.30.70.3290">
    <property type="match status" value="1"/>
</dbReference>
<dbReference type="CDD" id="cd08955">
    <property type="entry name" value="KR_2_FAS_SDR_x"/>
    <property type="match status" value="1"/>
</dbReference>
<reference evidence="11" key="1">
    <citation type="submission" date="2019-10" db="EMBL/GenBank/DDBJ databases">
        <title>Draft genome sequece of Microseira wollei NIES-4236.</title>
        <authorList>
            <person name="Yamaguchi H."/>
            <person name="Suzuki S."/>
            <person name="Kawachi M."/>
        </authorList>
    </citation>
    <scope>NUCLEOTIDE SEQUENCE</scope>
    <source>
        <strain evidence="11">NIES-4236</strain>
    </source>
</reference>
<dbReference type="InterPro" id="IPR001227">
    <property type="entry name" value="Ac_transferase_dom_sf"/>
</dbReference>
<dbReference type="InterPro" id="IPR049551">
    <property type="entry name" value="PKS_DH_C"/>
</dbReference>
<dbReference type="InterPro" id="IPR006162">
    <property type="entry name" value="Ppantetheine_attach_site"/>
</dbReference>
<dbReference type="InterPro" id="IPR014043">
    <property type="entry name" value="Acyl_transferase_dom"/>
</dbReference>
<feature type="domain" description="Ketosynthase family 3 (KS3)" evidence="9">
    <location>
        <begin position="7"/>
        <end position="438"/>
    </location>
</feature>
<proteinExistence type="predicted"/>
<dbReference type="Gene3D" id="3.40.50.150">
    <property type="entry name" value="Vaccinia Virus protein VP39"/>
    <property type="match status" value="1"/>
</dbReference>
<dbReference type="Pfam" id="PF00698">
    <property type="entry name" value="Acyl_transf_1"/>
    <property type="match status" value="1"/>
</dbReference>
<dbReference type="GO" id="GO:0004315">
    <property type="term" value="F:3-oxoacyl-[acyl-carrier-protein] synthase activity"/>
    <property type="evidence" value="ECO:0007669"/>
    <property type="project" value="InterPro"/>
</dbReference>
<dbReference type="InterPro" id="IPR049490">
    <property type="entry name" value="C883_1060-like_KR_N"/>
</dbReference>
<evidence type="ECO:0000259" key="10">
    <source>
        <dbReference type="PROSITE" id="PS52019"/>
    </source>
</evidence>
<dbReference type="InterPro" id="IPR057326">
    <property type="entry name" value="KR_dom"/>
</dbReference>
<dbReference type="GO" id="GO:0031177">
    <property type="term" value="F:phosphopantetheine binding"/>
    <property type="evidence" value="ECO:0007669"/>
    <property type="project" value="InterPro"/>
</dbReference>
<dbReference type="RefSeq" id="WP_226583098.1">
    <property type="nucleotide sequence ID" value="NZ_BLAY01000052.1"/>
</dbReference>
<keyword evidence="6" id="KW-0511">Multifunctional enzyme</keyword>
<dbReference type="InterPro" id="IPR016036">
    <property type="entry name" value="Malonyl_transacylase_ACP-bd"/>
</dbReference>
<keyword evidence="12" id="KW-1185">Reference proteome</keyword>
<dbReference type="Pfam" id="PF22621">
    <property type="entry name" value="CurL-like_PKS_C"/>
    <property type="match status" value="1"/>
</dbReference>
<dbReference type="InterPro" id="IPR014030">
    <property type="entry name" value="Ketoacyl_synth_N"/>
</dbReference>
<evidence type="ECO:0000259" key="8">
    <source>
        <dbReference type="PROSITE" id="PS50075"/>
    </source>
</evidence>
<dbReference type="InterPro" id="IPR029063">
    <property type="entry name" value="SAM-dependent_MTases_sf"/>
</dbReference>
<sequence>MTINIRESDIAIIGISCRFPGAKDVNAFWQNLQDGIESISFFYNDELEQGDQSLLRNPKYVKAGAVLPNIEEFDAEFFGYSTREAEIMDPQQRIFLECAWEALESAGYNPETYQGLIGVYAGSGMNTYLHNNVHPNRGFSPARTFLESTNDLQVRLGNEKDFLPTRVSYKLNLTGPSVNIQTACSTALVAVHMACQSLLNGECDIVLAGGVAVCVPQKMGYLYQEDMIWSPDGHCRAFDAEAKGTVFGNGGGIVVLKLLSQAIADGDCIHAVIKGSAINNDGAAKVGYTAPSVEGQAAVISEALAVAQIDPSTVTYLETHGTATSLGDPVEIAALTKAFRQSTNKKGFCAIGSVKTNIGHIAEAAGIAGLIKTVLALKHKELPPSLHFSQPNPNIDFANSPFYVNTTLSEWKANGTPRRAGVSAFGMGGTNCHLVLEEAPQETKNQESNERPLHILTLAAKTQKALEELAQNYVVYLKSHPDVSLADICFTGNAGRKHFNHRFAVTAFSLEQLCDRLSNLGQESADVAIGSANNSQSKDAIAFLFTGQGSQYVNMGRQLYQTQPIFRETLNRCDEILRPYLEVSLLEILYPNSDRSHPKLDETAYTQPALFALEYALFQLWKSWGIEPNFVTGHSVGEYVAACVAGVFSLEDGLKLIASRGRLMQALPQDGEMVALLTDEAQALAAIQPYVQEVSIAAINAPESIVISGRREAINSICATLEASGIKTKKLNVSHAFHSPLMKSVLVEFERVARQVSFSLPRIKLISNVTGTEATEEIATPEYWCRHVLQPVRFAASVESLERHGVEVFVEIGPKPILLGMASLCLPDKKALWLPSLHPDRDDWQVLLTSLAELYVRGASVNWLNFDQGYSRRRQHLPTYPFQRQRYWVEAGGERANRTLSQNNTARSQNLHPLLGQQLYLAATQEIRFQSQISQDFPFWLKDHCLFGKTILPGTGYLEMALAAGSVVAKADNLSLEDVVFQQALIWQEDEVKTVQVILAPQEANVYSFKVYSLEPSTDKNNPHPSWTLHTSGKLVIKEEKELVAESVDLAEIKAQCTQEIPIDQLYRRFQQQKLDYGSSFQGIKQLFRYEGVALGKIELAEEVVSQLEDYQLHPVLLDIALQVLDVISPDDEKQNTYVPVGLERLRVYGRPSVSMWSYARKRKVEGEGQQQQILNADIELFADSGELIAVLEGVQLKPVRREAMLGIPQESWENWLYEVKWIPQVRYGLPVDYMPTANEISDRLLPQFTDLLTHPSLAVYGEIFTQLEALSVAYVLVAFQEMGWKFQLGERFSTEQIAQYLGVVSQHRQLLSRLLQMLASEGILQQIGKQWQVNSTPEIQDPSKVINSLSCPEAEAEITLLTRCGFKIAQVLQGACEPLQLLFPEGDTTTLSKLYQHSPMLRTMNVLVQKAVIAALERLPQGRGWRILEIGAGTGSTTNYILPHLSTERTEYVFTDIGALFVEQAQEKFKAYPFVRYEVLDIEKDPQSQGFKRHQYDLVVAVNVLDATRNLRTSLQHVQQLLAPGGMLVLMEGTAPVRWIDLTFGLLEGWWKFADHQLRPDYPLLPTRSWQKLLQEIGFKEILKVEPDLSVTQGIVFMPQSAIVAQATAAIPDPSTKKNWLIFADGLEVGQQLAALLRGKEENCTIVLPGNEYQQITDREFRIDPANAEHFQQLCEAVPSIQGVVHLWSLDAPQTQASSDLEIASKVSCGSTLYLVQALVKNYSEPPSLWLVTQGAQAVGIASGVPGVAQSSLWGMGKVIALEHPELNCVRLDLDPDAPDAVRVIFEEISSQTPEDQVAFRKGTRYVARLVRRKPPASWLRSESFQLKTSEQRIGDAASHSVSFRQDSSYMITGGLGDLGLLVASWMVECGVRHLVLVGRSAVKPAVRSQLEQLELSGARVVVAQADVSDYEQVSQLLNSLVQSSPPLRGIIHAAGVLDKGLMQQQNWEQFTRVMAPKVLGAWNLHALTQNQALDFFVLFSSVSSLFGAVNQTSYSAANAFLDALASYRRAQGLPGSSINWGLWGEVGMGARNQQLAERLNRMGMENMAPQQGLQVLEKFFKEAPVQLGVMSINWSRFLVGQLAKSPFLADLSGETQGLRSQSWEESPKSESPSLRNALVSATLAERKQLLKSHICEQVAKVLGFSATKLDIAKPLTSLGLDSLMAIELRNRLNKETGVNLPVMKIIQGPSISQLAELILEELALAKIMLSALPSTELAEDMEEITL</sequence>
<dbReference type="SMART" id="SM00825">
    <property type="entry name" value="PKS_KS"/>
    <property type="match status" value="1"/>
</dbReference>